<name>A0A8S5NX62_9CAUD</name>
<accession>A0A8S5NX62</accession>
<sequence length="38" mass="4463">MEEIINTYNRDRQAEIHEKGFDLFNFASGKMKIGPKSF</sequence>
<dbReference type="EMBL" id="BK015264">
    <property type="protein sequence ID" value="DAD98547.1"/>
    <property type="molecule type" value="Genomic_DNA"/>
</dbReference>
<organism evidence="1">
    <name type="scientific">Siphoviridae sp. ctTnV63</name>
    <dbReference type="NCBI Taxonomy" id="2825523"/>
    <lineage>
        <taxon>Viruses</taxon>
        <taxon>Duplodnaviria</taxon>
        <taxon>Heunggongvirae</taxon>
        <taxon>Uroviricota</taxon>
        <taxon>Caudoviricetes</taxon>
    </lineage>
</organism>
<proteinExistence type="predicted"/>
<protein>
    <submittedName>
        <fullName evidence="1">Uncharacterized protein</fullName>
    </submittedName>
</protein>
<evidence type="ECO:0000313" key="1">
    <source>
        <dbReference type="EMBL" id="DAD98547.1"/>
    </source>
</evidence>
<reference evidence="1" key="1">
    <citation type="journal article" date="2021" name="Proc. Natl. Acad. Sci. U.S.A.">
        <title>A Catalog of Tens of Thousands of Viruses from Human Metagenomes Reveals Hidden Associations with Chronic Diseases.</title>
        <authorList>
            <person name="Tisza M.J."/>
            <person name="Buck C.B."/>
        </authorList>
    </citation>
    <scope>NUCLEOTIDE SEQUENCE</scope>
    <source>
        <strain evidence="1">CtTnV63</strain>
    </source>
</reference>